<comment type="caution">
    <text evidence="1">The sequence shown here is derived from an EMBL/GenBank/DDBJ whole genome shotgun (WGS) entry which is preliminary data.</text>
</comment>
<keyword evidence="2" id="KW-1185">Reference proteome</keyword>
<evidence type="ECO:0000313" key="2">
    <source>
        <dbReference type="Proteomes" id="UP000814140"/>
    </source>
</evidence>
<name>A0ACB8TAG8_9AGAM</name>
<dbReference type="Proteomes" id="UP000814140">
    <property type="component" value="Unassembled WGS sequence"/>
</dbReference>
<reference evidence="1" key="1">
    <citation type="submission" date="2021-03" db="EMBL/GenBank/DDBJ databases">
        <authorList>
            <consortium name="DOE Joint Genome Institute"/>
            <person name="Ahrendt S."/>
            <person name="Looney B.P."/>
            <person name="Miyauchi S."/>
            <person name="Morin E."/>
            <person name="Drula E."/>
            <person name="Courty P.E."/>
            <person name="Chicoki N."/>
            <person name="Fauchery L."/>
            <person name="Kohler A."/>
            <person name="Kuo A."/>
            <person name="Labutti K."/>
            <person name="Pangilinan J."/>
            <person name="Lipzen A."/>
            <person name="Riley R."/>
            <person name="Andreopoulos W."/>
            <person name="He G."/>
            <person name="Johnson J."/>
            <person name="Barry K.W."/>
            <person name="Grigoriev I.V."/>
            <person name="Nagy L."/>
            <person name="Hibbett D."/>
            <person name="Henrissat B."/>
            <person name="Matheny P.B."/>
            <person name="Labbe J."/>
            <person name="Martin F."/>
        </authorList>
    </citation>
    <scope>NUCLEOTIDE SEQUENCE</scope>
    <source>
        <strain evidence="1">HHB10654</strain>
    </source>
</reference>
<evidence type="ECO:0000313" key="1">
    <source>
        <dbReference type="EMBL" id="KAI0065156.1"/>
    </source>
</evidence>
<accession>A0ACB8TAG8</accession>
<organism evidence="1 2">
    <name type="scientific">Artomyces pyxidatus</name>
    <dbReference type="NCBI Taxonomy" id="48021"/>
    <lineage>
        <taxon>Eukaryota</taxon>
        <taxon>Fungi</taxon>
        <taxon>Dikarya</taxon>
        <taxon>Basidiomycota</taxon>
        <taxon>Agaricomycotina</taxon>
        <taxon>Agaricomycetes</taxon>
        <taxon>Russulales</taxon>
        <taxon>Auriscalpiaceae</taxon>
        <taxon>Artomyces</taxon>
    </lineage>
</organism>
<dbReference type="EMBL" id="MU277196">
    <property type="protein sequence ID" value="KAI0065156.1"/>
    <property type="molecule type" value="Genomic_DNA"/>
</dbReference>
<reference evidence="1" key="2">
    <citation type="journal article" date="2022" name="New Phytol.">
        <title>Evolutionary transition to the ectomycorrhizal habit in the genomes of a hyperdiverse lineage of mushroom-forming fungi.</title>
        <authorList>
            <person name="Looney B."/>
            <person name="Miyauchi S."/>
            <person name="Morin E."/>
            <person name="Drula E."/>
            <person name="Courty P.E."/>
            <person name="Kohler A."/>
            <person name="Kuo A."/>
            <person name="LaButti K."/>
            <person name="Pangilinan J."/>
            <person name="Lipzen A."/>
            <person name="Riley R."/>
            <person name="Andreopoulos W."/>
            <person name="He G."/>
            <person name="Johnson J."/>
            <person name="Nolan M."/>
            <person name="Tritt A."/>
            <person name="Barry K.W."/>
            <person name="Grigoriev I.V."/>
            <person name="Nagy L.G."/>
            <person name="Hibbett D."/>
            <person name="Henrissat B."/>
            <person name="Matheny P.B."/>
            <person name="Labbe J."/>
            <person name="Martin F.M."/>
        </authorList>
    </citation>
    <scope>NUCLEOTIDE SEQUENCE</scope>
    <source>
        <strain evidence="1">HHB10654</strain>
    </source>
</reference>
<sequence>MTAEPQEDSKPEASEKIQLQVNFEGRVVKFKLKRSGCLKKVLDAATKQFNMEKDTLRFTYNGKRIRGEEDETPENLEMEDEDEITAHLGQVGGTM</sequence>
<proteinExistence type="predicted"/>
<gene>
    <name evidence="1" type="ORF">BV25DRAFT_1989400</name>
</gene>
<protein>
    <submittedName>
        <fullName evidence="1">Uncharacterized protein</fullName>
    </submittedName>
</protein>